<dbReference type="AlphaFoldDB" id="A0A385YTF5"/>
<comment type="caution">
    <text evidence="2">Lacks conserved residue(s) required for the propagation of feature annotation.</text>
</comment>
<dbReference type="PANTHER" id="PTHR10302">
    <property type="entry name" value="SINGLE-STRANDED DNA-BINDING PROTEIN"/>
    <property type="match status" value="1"/>
</dbReference>
<evidence type="ECO:0000313" key="4">
    <source>
        <dbReference type="EMBL" id="AYC28852.1"/>
    </source>
</evidence>
<dbReference type="Proteomes" id="UP000265725">
    <property type="component" value="Chromosome"/>
</dbReference>
<dbReference type="PIRSF" id="PIRSF002070">
    <property type="entry name" value="SSB"/>
    <property type="match status" value="1"/>
</dbReference>
<evidence type="ECO:0000256" key="2">
    <source>
        <dbReference type="HAMAP-Rule" id="MF_00984"/>
    </source>
</evidence>
<dbReference type="HAMAP" id="MF_00984">
    <property type="entry name" value="SSB"/>
    <property type="match status" value="1"/>
</dbReference>
<gene>
    <name evidence="4" type="primary">ssb</name>
    <name evidence="4" type="ORF">D3873_02805</name>
</gene>
<comment type="subunit">
    <text evidence="2">Homotetramer.</text>
</comment>
<dbReference type="GO" id="GO:0006260">
    <property type="term" value="P:DNA replication"/>
    <property type="evidence" value="ECO:0007669"/>
    <property type="project" value="InterPro"/>
</dbReference>
<protein>
    <recommendedName>
        <fullName evidence="2 3">Single-stranded DNA-binding protein</fullName>
        <shortName evidence="2">SSB</shortName>
    </recommendedName>
</protein>
<dbReference type="PROSITE" id="PS50935">
    <property type="entry name" value="SSB"/>
    <property type="match status" value="1"/>
</dbReference>
<organism evidence="4 5">
    <name type="scientific">Paenisporosarcina cavernae</name>
    <dbReference type="NCBI Taxonomy" id="2320858"/>
    <lineage>
        <taxon>Bacteria</taxon>
        <taxon>Bacillati</taxon>
        <taxon>Bacillota</taxon>
        <taxon>Bacilli</taxon>
        <taxon>Bacillales</taxon>
        <taxon>Caryophanaceae</taxon>
        <taxon>Paenisporosarcina</taxon>
    </lineage>
</organism>
<dbReference type="NCBIfam" id="TIGR00621">
    <property type="entry name" value="ssb"/>
    <property type="match status" value="1"/>
</dbReference>
<dbReference type="KEGG" id="paek:D3873_02805"/>
<dbReference type="RefSeq" id="WP_119882596.1">
    <property type="nucleotide sequence ID" value="NZ_CP032418.1"/>
</dbReference>
<dbReference type="SUPFAM" id="SSF50249">
    <property type="entry name" value="Nucleic acid-binding proteins"/>
    <property type="match status" value="1"/>
</dbReference>
<dbReference type="Gene3D" id="2.40.50.140">
    <property type="entry name" value="Nucleic acid-binding proteins"/>
    <property type="match status" value="1"/>
</dbReference>
<accession>A0A385YTF5</accession>
<dbReference type="InterPro" id="IPR000424">
    <property type="entry name" value="Primosome_PriB/ssb"/>
</dbReference>
<evidence type="ECO:0000256" key="3">
    <source>
        <dbReference type="PIRNR" id="PIRNR002070"/>
    </source>
</evidence>
<dbReference type="Pfam" id="PF00436">
    <property type="entry name" value="SSB"/>
    <property type="match status" value="1"/>
</dbReference>
<dbReference type="GO" id="GO:0009295">
    <property type="term" value="C:nucleoid"/>
    <property type="evidence" value="ECO:0007669"/>
    <property type="project" value="TreeGrafter"/>
</dbReference>
<dbReference type="CDD" id="cd04496">
    <property type="entry name" value="SSB_OBF"/>
    <property type="match status" value="1"/>
</dbReference>
<keyword evidence="5" id="KW-1185">Reference proteome</keyword>
<keyword evidence="1 2" id="KW-0238">DNA-binding</keyword>
<sequence>MNHVGMIGRMTKDPVIRKLSEGRVQATFVLAVQRTFKSQNGEDADFVLCSVWGKIAENTAKFCGKGSLVGVTGRIQSRSYEKEDGNRVFVTEVVGEEVQFLATKPKVQDEQTSESDFPSKDLLVDFAAPKETESAGIV</sequence>
<dbReference type="InterPro" id="IPR011344">
    <property type="entry name" value="ssDNA-bd"/>
</dbReference>
<reference evidence="5" key="1">
    <citation type="submission" date="2018-09" db="EMBL/GenBank/DDBJ databases">
        <authorList>
            <person name="Zhu H."/>
        </authorList>
    </citation>
    <scope>NUCLEOTIDE SEQUENCE [LARGE SCALE GENOMIC DNA]</scope>
    <source>
        <strain evidence="5">K2R23-3</strain>
    </source>
</reference>
<dbReference type="PANTHER" id="PTHR10302:SF27">
    <property type="entry name" value="SINGLE-STRANDED DNA-BINDING PROTEIN"/>
    <property type="match status" value="1"/>
</dbReference>
<dbReference type="InterPro" id="IPR012340">
    <property type="entry name" value="NA-bd_OB-fold"/>
</dbReference>
<evidence type="ECO:0000256" key="1">
    <source>
        <dbReference type="ARBA" id="ARBA00023125"/>
    </source>
</evidence>
<dbReference type="OrthoDB" id="9809878at2"/>
<evidence type="ECO:0000313" key="5">
    <source>
        <dbReference type="Proteomes" id="UP000265725"/>
    </source>
</evidence>
<name>A0A385YTF5_9BACL</name>
<dbReference type="EMBL" id="CP032418">
    <property type="protein sequence ID" value="AYC28852.1"/>
    <property type="molecule type" value="Genomic_DNA"/>
</dbReference>
<proteinExistence type="inferred from homology"/>
<dbReference type="GO" id="GO:0003697">
    <property type="term" value="F:single-stranded DNA binding"/>
    <property type="evidence" value="ECO:0007669"/>
    <property type="project" value="UniProtKB-UniRule"/>
</dbReference>